<keyword evidence="5 10" id="KW-0547">Nucleotide-binding</keyword>
<dbReference type="GO" id="GO:0008408">
    <property type="term" value="F:3'-5' exonuclease activity"/>
    <property type="evidence" value="ECO:0007669"/>
    <property type="project" value="UniProtKB-UniRule"/>
</dbReference>
<keyword evidence="8 10" id="KW-0067">ATP-binding</keyword>
<comment type="caution">
    <text evidence="13">The sequence shown here is derived from an EMBL/GenBank/DDBJ whole genome shotgun (WGS) entry which is preliminary data.</text>
</comment>
<evidence type="ECO:0000256" key="2">
    <source>
        <dbReference type="ARBA" id="ARBA00022695"/>
    </source>
</evidence>
<evidence type="ECO:0000256" key="3">
    <source>
        <dbReference type="ARBA" id="ARBA00022705"/>
    </source>
</evidence>
<dbReference type="InterPro" id="IPR011545">
    <property type="entry name" value="DEAD/DEAH_box_helicase_dom"/>
</dbReference>
<dbReference type="Gene3D" id="3.40.50.300">
    <property type="entry name" value="P-loop containing nucleotide triphosphate hydrolases"/>
    <property type="match status" value="2"/>
</dbReference>
<evidence type="ECO:0000256" key="9">
    <source>
        <dbReference type="ARBA" id="ARBA00022932"/>
    </source>
</evidence>
<dbReference type="InterPro" id="IPR014013">
    <property type="entry name" value="Helic_SF1/SF2_ATP-bd_DinG/Rad3"/>
</dbReference>
<dbReference type="SMART" id="SM00491">
    <property type="entry name" value="HELICc2"/>
    <property type="match status" value="1"/>
</dbReference>
<evidence type="ECO:0000313" key="13">
    <source>
        <dbReference type="EMBL" id="KRM51896.1"/>
    </source>
</evidence>
<keyword evidence="2" id="KW-0548">Nucleotidyltransferase</keyword>
<gene>
    <name evidence="10 11" type="primary">dinG</name>
    <name evidence="13" type="ORF">FC64_GL001089</name>
</gene>
<evidence type="ECO:0000256" key="7">
    <source>
        <dbReference type="ARBA" id="ARBA00022839"/>
    </source>
</evidence>
<dbReference type="InterPro" id="IPR027417">
    <property type="entry name" value="P-loop_NTPase"/>
</dbReference>
<dbReference type="Pfam" id="PF13307">
    <property type="entry name" value="Helicase_C_2"/>
    <property type="match status" value="1"/>
</dbReference>
<dbReference type="Pfam" id="PF00929">
    <property type="entry name" value="RNase_T"/>
    <property type="match status" value="1"/>
</dbReference>
<dbReference type="NCBIfam" id="TIGR00573">
    <property type="entry name" value="dnaq"/>
    <property type="match status" value="1"/>
</dbReference>
<evidence type="ECO:0000256" key="1">
    <source>
        <dbReference type="ARBA" id="ARBA00022679"/>
    </source>
</evidence>
<evidence type="ECO:0000256" key="11">
    <source>
        <dbReference type="RuleBase" id="RU364106"/>
    </source>
</evidence>
<comment type="similarity">
    <text evidence="10 11">Belongs to the helicase family. DinG subfamily. Type 2 sub-subfamily.</text>
</comment>
<evidence type="ECO:0000256" key="6">
    <source>
        <dbReference type="ARBA" id="ARBA00022801"/>
    </source>
</evidence>
<proteinExistence type="inferred from homology"/>
<name>A0A0R1ZAK8_9LACO</name>
<dbReference type="InterPro" id="IPR006310">
    <property type="entry name" value="DinG"/>
</dbReference>
<keyword evidence="7 10" id="KW-0269">Exonuclease</keyword>
<dbReference type="InterPro" id="IPR006555">
    <property type="entry name" value="ATP-dep_Helicase_C"/>
</dbReference>
<reference evidence="13 14" key="1">
    <citation type="journal article" date="2015" name="Genome Announc.">
        <title>Expanding the biotechnology potential of lactobacilli through comparative genomics of 213 strains and associated genera.</title>
        <authorList>
            <person name="Sun Z."/>
            <person name="Harris H.M."/>
            <person name="McCann A."/>
            <person name="Guo C."/>
            <person name="Argimon S."/>
            <person name="Zhang W."/>
            <person name="Yang X."/>
            <person name="Jeffery I.B."/>
            <person name="Cooney J.C."/>
            <person name="Kagawa T.F."/>
            <person name="Liu W."/>
            <person name="Song Y."/>
            <person name="Salvetti E."/>
            <person name="Wrobel A."/>
            <person name="Rasinkangas P."/>
            <person name="Parkhill J."/>
            <person name="Rea M.C."/>
            <person name="O'Sullivan O."/>
            <person name="Ritari J."/>
            <person name="Douillard F.P."/>
            <person name="Paul Ross R."/>
            <person name="Yang R."/>
            <person name="Briner A.E."/>
            <person name="Felis G.E."/>
            <person name="de Vos W.M."/>
            <person name="Barrangou R."/>
            <person name="Klaenhammer T.R."/>
            <person name="Caufield P.W."/>
            <person name="Cui Y."/>
            <person name="Zhang H."/>
            <person name="O'Toole P.W."/>
        </authorList>
    </citation>
    <scope>NUCLEOTIDE SEQUENCE [LARGE SCALE GENOMIC DNA]</scope>
    <source>
        <strain evidence="13 14">DSM 20653</strain>
    </source>
</reference>
<dbReference type="Gene3D" id="3.30.420.10">
    <property type="entry name" value="Ribonuclease H-like superfamily/Ribonuclease H"/>
    <property type="match status" value="1"/>
</dbReference>
<keyword evidence="3" id="KW-0235">DNA replication</keyword>
<dbReference type="EC" id="3.1.-.-" evidence="10 11"/>
<keyword evidence="1" id="KW-0808">Transferase</keyword>
<feature type="short sequence motif" description="DEAH box" evidence="10">
    <location>
        <begin position="450"/>
        <end position="453"/>
    </location>
</feature>
<dbReference type="InterPro" id="IPR045028">
    <property type="entry name" value="DinG/Rad3-like"/>
</dbReference>
<dbReference type="InterPro" id="IPR006054">
    <property type="entry name" value="DnaQ"/>
</dbReference>
<keyword evidence="13" id="KW-0347">Helicase</keyword>
<protein>
    <recommendedName>
        <fullName evidence="10 11">3'-5' exonuclease DinG</fullName>
        <ecNumber evidence="10 11">3.1.-.-</ecNumber>
    </recommendedName>
</protein>
<dbReference type="Pfam" id="PF00270">
    <property type="entry name" value="DEAD"/>
    <property type="match status" value="1"/>
</dbReference>
<keyword evidence="14" id="KW-1185">Reference proteome</keyword>
<sequence length="926" mass="107375">MVNNQTFAVVDLETTGTKMDGTNRIIQFSCVLVQNRKIVNKFNTLINPLMAIPADVQNLTGIHEKDVRHAPLFDDVAGTIYALLQDTVFVAHNIQFDYRFLNAELERVGYPELDLKGVDTVQLSQILYPCLASYRLQDLSAALEISHERPHQADSDAVVTAKLLIKLMDQIHQLPDSLLQQLESMGGALLFETRMLFSNELQKRTSQREHDADLIQVGKITFRRPRKFENHDQEHSKQPLLESWPASYEKRPQQLKLMKDVASQMRHGQPQAFFEAPTGTGKTLGYLLPAAHEIQYGHRFLISTTTNALQNQLIDQEINQLDQFLPFKVNVVSLKGSQHYIDLDKFAHTLDQPQNDYTRLIQMRLLVWLTQTETGDMDELNFTVQQLPLFDEITHHGIQGLNQESPYYQYDFMRRRIDEMQNADFVITNHAYLIKHAAEFADQHRTLIIDEAQQLVTTTLQNNNQVMDLDAVKILADTLLVKMESQVSYSFANLIKQRLLTRAEYRKVLQKIQVIDHTIPELRNAMLHRFMKLQRVAKITETPVRLKKIFGFVKEHINQYRKVQNAIRFLENKNPKLYRHFIELLDQQRLDSQSFNLFKAYFKLSNELLAKLKNWDRLALENLEKTADSLLMWLSYPQDQDGAHLRLHFGLMESQDFLQTNVYPFFNQVLFFSGSYFTSQTYQYFVDQLGAVESKHFKYQSAFDYEHQAKALLIKDGLDVNQVTTDEYANYLSNQIIKICQAQDRQTMILFNSNEMVEKVYDQLHDDERMQAWQILAQNVTGTAERLKKKFQSFQNVPQLLLATGTFWEGVDLPAEQLEVLVIAKLPFQAVQSPYNQIRYQRDDRAGGNSFNDIALPEAVMRFAQGVGRLIRTQRDHGLVITLDSRIVNRGYGKQFVNTFPQGMPVEIIEAQQLAGEITNFFKFKR</sequence>
<dbReference type="SUPFAM" id="SSF53098">
    <property type="entry name" value="Ribonuclease H-like"/>
    <property type="match status" value="1"/>
</dbReference>
<dbReference type="PANTHER" id="PTHR11472:SF34">
    <property type="entry name" value="REGULATOR OF TELOMERE ELONGATION HELICASE 1"/>
    <property type="match status" value="1"/>
</dbReference>
<evidence type="ECO:0000256" key="10">
    <source>
        <dbReference type="HAMAP-Rule" id="MF_02206"/>
    </source>
</evidence>
<dbReference type="Proteomes" id="UP000051291">
    <property type="component" value="Unassembled WGS sequence"/>
</dbReference>
<dbReference type="GO" id="GO:0003677">
    <property type="term" value="F:DNA binding"/>
    <property type="evidence" value="ECO:0007669"/>
    <property type="project" value="InterPro"/>
</dbReference>
<organism evidence="13 14">
    <name type="scientific">Ligilactobacillus araffinosus DSM 20653</name>
    <dbReference type="NCBI Taxonomy" id="1423820"/>
    <lineage>
        <taxon>Bacteria</taxon>
        <taxon>Bacillati</taxon>
        <taxon>Bacillota</taxon>
        <taxon>Bacilli</taxon>
        <taxon>Lactobacillales</taxon>
        <taxon>Lactobacillaceae</taxon>
        <taxon>Ligilactobacillus</taxon>
    </lineage>
</organism>
<dbReference type="NCBIfam" id="TIGR01407">
    <property type="entry name" value="dinG_rel"/>
    <property type="match status" value="1"/>
</dbReference>
<dbReference type="InterPro" id="IPR012337">
    <property type="entry name" value="RNaseH-like_sf"/>
</dbReference>
<feature type="domain" description="Helicase ATP-binding" evidence="12">
    <location>
        <begin position="240"/>
        <end position="515"/>
    </location>
</feature>
<keyword evidence="6 10" id="KW-0378">Hydrolase</keyword>
<dbReference type="GO" id="GO:0005524">
    <property type="term" value="F:ATP binding"/>
    <property type="evidence" value="ECO:0007669"/>
    <property type="project" value="UniProtKB-UniRule"/>
</dbReference>
<dbReference type="GO" id="GO:0003678">
    <property type="term" value="F:DNA helicase activity"/>
    <property type="evidence" value="ECO:0007669"/>
    <property type="project" value="TreeGrafter"/>
</dbReference>
<dbReference type="RefSeq" id="WP_057906933.1">
    <property type="nucleotide sequence ID" value="NZ_AYYZ01000029.1"/>
</dbReference>
<comment type="function">
    <text evidence="10 11">3'-5' exonuclease.</text>
</comment>
<dbReference type="EMBL" id="AYYZ01000029">
    <property type="protein sequence ID" value="KRM51896.1"/>
    <property type="molecule type" value="Genomic_DNA"/>
</dbReference>
<dbReference type="SUPFAM" id="SSF52540">
    <property type="entry name" value="P-loop containing nucleoside triphosphate hydrolases"/>
    <property type="match status" value="1"/>
</dbReference>
<dbReference type="GO" id="GO:0003887">
    <property type="term" value="F:DNA-directed DNA polymerase activity"/>
    <property type="evidence" value="ECO:0007669"/>
    <property type="project" value="UniProtKB-KW"/>
</dbReference>
<dbReference type="PANTHER" id="PTHR11472">
    <property type="entry name" value="DNA REPAIR DEAD HELICASE RAD3/XP-D SUBFAMILY MEMBER"/>
    <property type="match status" value="1"/>
</dbReference>
<dbReference type="InterPro" id="IPR013520">
    <property type="entry name" value="Ribonucl_H"/>
</dbReference>
<dbReference type="InterPro" id="IPR036397">
    <property type="entry name" value="RNaseH_sf"/>
</dbReference>
<dbReference type="SMART" id="SM00479">
    <property type="entry name" value="EXOIII"/>
    <property type="match status" value="1"/>
</dbReference>
<feature type="binding site" evidence="10">
    <location>
        <begin position="276"/>
        <end position="283"/>
    </location>
    <ligand>
        <name>ATP</name>
        <dbReference type="ChEBI" id="CHEBI:30616"/>
    </ligand>
</feature>
<dbReference type="GO" id="GO:0006260">
    <property type="term" value="P:DNA replication"/>
    <property type="evidence" value="ECO:0007669"/>
    <property type="project" value="UniProtKB-KW"/>
</dbReference>
<dbReference type="HAMAP" id="MF_02206">
    <property type="entry name" value="DinG_exonucl"/>
    <property type="match status" value="1"/>
</dbReference>
<evidence type="ECO:0000259" key="12">
    <source>
        <dbReference type="PROSITE" id="PS51193"/>
    </source>
</evidence>
<keyword evidence="9" id="KW-0239">DNA-directed DNA polymerase</keyword>
<dbReference type="CDD" id="cd06127">
    <property type="entry name" value="DEDDh"/>
    <property type="match status" value="1"/>
</dbReference>
<dbReference type="STRING" id="1423820.FC64_GL001089"/>
<accession>A0A0R1ZAK8</accession>
<dbReference type="PATRIC" id="fig|1423820.4.peg.1114"/>
<dbReference type="FunFam" id="3.30.420.10:FF:000045">
    <property type="entry name" value="3'-5' exonuclease DinG"/>
    <property type="match status" value="1"/>
</dbReference>
<evidence type="ECO:0000256" key="5">
    <source>
        <dbReference type="ARBA" id="ARBA00022741"/>
    </source>
</evidence>
<dbReference type="GO" id="GO:0016818">
    <property type="term" value="F:hydrolase activity, acting on acid anhydrides, in phosphorus-containing anhydrides"/>
    <property type="evidence" value="ECO:0007669"/>
    <property type="project" value="InterPro"/>
</dbReference>
<keyword evidence="4 10" id="KW-0540">Nuclease</keyword>
<evidence type="ECO:0000256" key="8">
    <source>
        <dbReference type="ARBA" id="ARBA00022840"/>
    </source>
</evidence>
<evidence type="ECO:0000313" key="14">
    <source>
        <dbReference type="Proteomes" id="UP000051291"/>
    </source>
</evidence>
<dbReference type="AlphaFoldDB" id="A0A0R1ZAK8"/>
<dbReference type="PROSITE" id="PS51193">
    <property type="entry name" value="HELICASE_ATP_BIND_2"/>
    <property type="match status" value="1"/>
</dbReference>
<evidence type="ECO:0000256" key="4">
    <source>
        <dbReference type="ARBA" id="ARBA00022722"/>
    </source>
</evidence>